<feature type="region of interest" description="Disordered" evidence="1">
    <location>
        <begin position="33"/>
        <end position="66"/>
    </location>
</feature>
<dbReference type="Proteomes" id="UP000054516">
    <property type="component" value="Unassembled WGS sequence"/>
</dbReference>
<name>A0A1W2TVI8_ROSNE</name>
<proteinExistence type="predicted"/>
<keyword evidence="3" id="KW-1185">Reference proteome</keyword>
<dbReference type="OrthoDB" id="4779881at2759"/>
<organism evidence="2">
    <name type="scientific">Rosellinia necatrix</name>
    <name type="common">White root-rot fungus</name>
    <dbReference type="NCBI Taxonomy" id="77044"/>
    <lineage>
        <taxon>Eukaryota</taxon>
        <taxon>Fungi</taxon>
        <taxon>Dikarya</taxon>
        <taxon>Ascomycota</taxon>
        <taxon>Pezizomycotina</taxon>
        <taxon>Sordariomycetes</taxon>
        <taxon>Xylariomycetidae</taxon>
        <taxon>Xylariales</taxon>
        <taxon>Xylariaceae</taxon>
        <taxon>Rosellinia</taxon>
    </lineage>
</organism>
<sequence>MPNTAQSPVQERVEDGIDLVELYFDLEQASLPCESDLGDSQATPDFEEGNNNNNNNNDTEAGLPGFIPITGKKEDPYMKWLAEALKRENELGGKGPFIYHHSPNVFMGSIVGFREQPVREKADVTHQKPLADNTRKLPTPVVAPRLQTYRYAVYR</sequence>
<evidence type="ECO:0000256" key="1">
    <source>
        <dbReference type="SAM" id="MobiDB-lite"/>
    </source>
</evidence>
<dbReference type="EMBL" id="DF977504">
    <property type="protein sequence ID" value="GAP92643.1"/>
    <property type="molecule type" value="Genomic_DNA"/>
</dbReference>
<accession>A0A1W2TVI8</accession>
<evidence type="ECO:0000313" key="2">
    <source>
        <dbReference type="EMBL" id="GAP92643.1"/>
    </source>
</evidence>
<reference evidence="2" key="1">
    <citation type="submission" date="2016-03" db="EMBL/GenBank/DDBJ databases">
        <title>Draft genome sequence of Rosellinia necatrix.</title>
        <authorList>
            <person name="Kanematsu S."/>
        </authorList>
    </citation>
    <scope>NUCLEOTIDE SEQUENCE [LARGE SCALE GENOMIC DNA]</scope>
    <source>
        <strain evidence="2">W97</strain>
    </source>
</reference>
<dbReference type="AlphaFoldDB" id="A0A1W2TVI8"/>
<gene>
    <name evidence="2" type="ORF">SAMD00023353_5900090</name>
</gene>
<evidence type="ECO:0000313" key="3">
    <source>
        <dbReference type="Proteomes" id="UP000054516"/>
    </source>
</evidence>
<protein>
    <submittedName>
        <fullName evidence="2">Uncharacterized protein</fullName>
    </submittedName>
</protein>